<comment type="caution">
    <text evidence="1">The sequence shown here is derived from an EMBL/GenBank/DDBJ whole genome shotgun (WGS) entry which is preliminary data.</text>
</comment>
<protein>
    <submittedName>
        <fullName evidence="1">Uncharacterized protein</fullName>
    </submittedName>
</protein>
<gene>
    <name evidence="1" type="ORF">GCM10022268_17020</name>
</gene>
<accession>A0ABP7DUQ0</accession>
<evidence type="ECO:0000313" key="1">
    <source>
        <dbReference type="EMBL" id="GAA3708279.1"/>
    </source>
</evidence>
<dbReference type="EMBL" id="BAABBF010000003">
    <property type="protein sequence ID" value="GAA3708279.1"/>
    <property type="molecule type" value="Genomic_DNA"/>
</dbReference>
<proteinExistence type="predicted"/>
<name>A0ABP7DUQ0_9SPHN</name>
<evidence type="ECO:0000313" key="2">
    <source>
        <dbReference type="Proteomes" id="UP001500523"/>
    </source>
</evidence>
<reference evidence="2" key="1">
    <citation type="journal article" date="2019" name="Int. J. Syst. Evol. Microbiol.">
        <title>The Global Catalogue of Microorganisms (GCM) 10K type strain sequencing project: providing services to taxonomists for standard genome sequencing and annotation.</title>
        <authorList>
            <consortium name="The Broad Institute Genomics Platform"/>
            <consortium name="The Broad Institute Genome Sequencing Center for Infectious Disease"/>
            <person name="Wu L."/>
            <person name="Ma J."/>
        </authorList>
    </citation>
    <scope>NUCLEOTIDE SEQUENCE [LARGE SCALE GENOMIC DNA]</scope>
    <source>
        <strain evidence="2">JCM 17498</strain>
    </source>
</reference>
<keyword evidence="2" id="KW-1185">Reference proteome</keyword>
<organism evidence="1 2">
    <name type="scientific">Sphingomonas cynarae</name>
    <dbReference type="NCBI Taxonomy" id="930197"/>
    <lineage>
        <taxon>Bacteria</taxon>
        <taxon>Pseudomonadati</taxon>
        <taxon>Pseudomonadota</taxon>
        <taxon>Alphaproteobacteria</taxon>
        <taxon>Sphingomonadales</taxon>
        <taxon>Sphingomonadaceae</taxon>
        <taxon>Sphingomonas</taxon>
    </lineage>
</organism>
<dbReference type="Proteomes" id="UP001500523">
    <property type="component" value="Unassembled WGS sequence"/>
</dbReference>
<sequence>MASASSKRATSDAAKHLTERFTEVLTRHANIMEAGGMSTAEAAAAVMIATEQLAFTAIGLVVLQVEPGARVPMIDRTLGQLMINLMDRSDSMLREIGTVERAKHAPGVHL</sequence>
<dbReference type="RefSeq" id="WP_344692923.1">
    <property type="nucleotide sequence ID" value="NZ_BAABBF010000003.1"/>
</dbReference>